<dbReference type="FunFam" id="1.10.10.10:FF:000001">
    <property type="entry name" value="LysR family transcriptional regulator"/>
    <property type="match status" value="1"/>
</dbReference>
<evidence type="ECO:0000313" key="6">
    <source>
        <dbReference type="EMBL" id="QAA92675.1"/>
    </source>
</evidence>
<dbReference type="SUPFAM" id="SSF46785">
    <property type="entry name" value="Winged helix' DNA-binding domain"/>
    <property type="match status" value="1"/>
</dbReference>
<keyword evidence="2" id="KW-0805">Transcription regulation</keyword>
<dbReference type="Gene3D" id="1.10.10.10">
    <property type="entry name" value="Winged helix-like DNA-binding domain superfamily/Winged helix DNA-binding domain"/>
    <property type="match status" value="1"/>
</dbReference>
<dbReference type="PRINTS" id="PR00039">
    <property type="entry name" value="HTHLYSR"/>
</dbReference>
<evidence type="ECO:0000256" key="1">
    <source>
        <dbReference type="ARBA" id="ARBA00009437"/>
    </source>
</evidence>
<reference evidence="6 7" key="1">
    <citation type="submission" date="2017-08" db="EMBL/GenBank/DDBJ databases">
        <authorList>
            <person name="Park S.-J."/>
            <person name="Kim H."/>
        </authorList>
    </citation>
    <scope>NUCLEOTIDE SEQUENCE [LARGE SCALE GENOMIC DNA]</scope>
    <source>
        <strain evidence="7">ye3</strain>
    </source>
</reference>
<keyword evidence="3" id="KW-0238">DNA-binding</keyword>
<dbReference type="AlphaFoldDB" id="A0A410G8Z1"/>
<dbReference type="RefSeq" id="WP_128353728.1">
    <property type="nucleotide sequence ID" value="NZ_CP022987.1"/>
</dbReference>
<evidence type="ECO:0000256" key="2">
    <source>
        <dbReference type="ARBA" id="ARBA00023015"/>
    </source>
</evidence>
<sequence>MKMDVTLRQLRAFIAVLERGSFSDAADSMHLSQAALSGLIKELESRLGVRLLDRSTRKVSVSVVGAVFEPLVRRVLANLDGALESVVNLRELRRGVVRVAAPETLSCTLLPQLIANYSSRFPGVDVRFEDVPIEEVISGLYSGKSDIGFGPAGVEVDDSIEVQGLFTDPLWVALRPDDPLGTQESATWSALQDKTLINYMPNLKANVLSHIPSKLHARDIMPVHRVNTALAMLHVRPGYVICPSMARNLVEGFGLTFIPVTQPTVTWQVTMFFRNRDLLSPAVESFLDFTLGSGHDWHAARQH</sequence>
<feature type="domain" description="HTH lysR-type" evidence="5">
    <location>
        <begin position="5"/>
        <end position="62"/>
    </location>
</feature>
<accession>A0A410G8Z1</accession>
<dbReference type="EMBL" id="CP022987">
    <property type="protein sequence ID" value="QAA92675.1"/>
    <property type="molecule type" value="Genomic_DNA"/>
</dbReference>
<dbReference type="Gene3D" id="3.40.190.290">
    <property type="match status" value="1"/>
</dbReference>
<dbReference type="Proteomes" id="UP000283474">
    <property type="component" value="Chromosome"/>
</dbReference>
<comment type="similarity">
    <text evidence="1">Belongs to the LysR transcriptional regulatory family.</text>
</comment>
<dbReference type="Pfam" id="PF00126">
    <property type="entry name" value="HTH_1"/>
    <property type="match status" value="1"/>
</dbReference>
<organism evidence="6 7">
    <name type="scientific">Pollutimonas thiosulfatoxidans</name>
    <dbReference type="NCBI Taxonomy" id="2028345"/>
    <lineage>
        <taxon>Bacteria</taxon>
        <taxon>Pseudomonadati</taxon>
        <taxon>Pseudomonadota</taxon>
        <taxon>Betaproteobacteria</taxon>
        <taxon>Burkholderiales</taxon>
        <taxon>Alcaligenaceae</taxon>
        <taxon>Pollutimonas</taxon>
    </lineage>
</organism>
<dbReference type="PANTHER" id="PTHR30419:SF8">
    <property type="entry name" value="NITROGEN ASSIMILATION TRANSCRIPTIONAL ACTIVATOR-RELATED"/>
    <property type="match status" value="1"/>
</dbReference>
<evidence type="ECO:0000256" key="3">
    <source>
        <dbReference type="ARBA" id="ARBA00023125"/>
    </source>
</evidence>
<name>A0A410G8Z1_9BURK</name>
<dbReference type="Pfam" id="PF03466">
    <property type="entry name" value="LysR_substrate"/>
    <property type="match status" value="1"/>
</dbReference>
<evidence type="ECO:0000259" key="5">
    <source>
        <dbReference type="PROSITE" id="PS50931"/>
    </source>
</evidence>
<dbReference type="InterPro" id="IPR050950">
    <property type="entry name" value="HTH-type_LysR_regulators"/>
</dbReference>
<evidence type="ECO:0000313" key="7">
    <source>
        <dbReference type="Proteomes" id="UP000283474"/>
    </source>
</evidence>
<dbReference type="PROSITE" id="PS50931">
    <property type="entry name" value="HTH_LYSR"/>
    <property type="match status" value="1"/>
</dbReference>
<dbReference type="OrthoDB" id="646694at2"/>
<dbReference type="GO" id="GO:0005829">
    <property type="term" value="C:cytosol"/>
    <property type="evidence" value="ECO:0007669"/>
    <property type="project" value="TreeGrafter"/>
</dbReference>
<dbReference type="InterPro" id="IPR000847">
    <property type="entry name" value="LysR_HTH_N"/>
</dbReference>
<dbReference type="KEGG" id="pus:CKA81_01570"/>
<keyword evidence="4" id="KW-0804">Transcription</keyword>
<evidence type="ECO:0000256" key="4">
    <source>
        <dbReference type="ARBA" id="ARBA00023163"/>
    </source>
</evidence>
<proteinExistence type="inferred from homology"/>
<dbReference type="InterPro" id="IPR036388">
    <property type="entry name" value="WH-like_DNA-bd_sf"/>
</dbReference>
<protein>
    <submittedName>
        <fullName evidence="6">LysR family transcriptional regulator</fullName>
    </submittedName>
</protein>
<dbReference type="InterPro" id="IPR036390">
    <property type="entry name" value="WH_DNA-bd_sf"/>
</dbReference>
<dbReference type="SUPFAM" id="SSF53850">
    <property type="entry name" value="Periplasmic binding protein-like II"/>
    <property type="match status" value="1"/>
</dbReference>
<dbReference type="InterPro" id="IPR005119">
    <property type="entry name" value="LysR_subst-bd"/>
</dbReference>
<gene>
    <name evidence="6" type="ORF">CKA81_01570</name>
</gene>
<dbReference type="GO" id="GO:0003677">
    <property type="term" value="F:DNA binding"/>
    <property type="evidence" value="ECO:0007669"/>
    <property type="project" value="UniProtKB-KW"/>
</dbReference>
<dbReference type="GO" id="GO:0003700">
    <property type="term" value="F:DNA-binding transcription factor activity"/>
    <property type="evidence" value="ECO:0007669"/>
    <property type="project" value="InterPro"/>
</dbReference>
<keyword evidence="7" id="KW-1185">Reference proteome</keyword>
<dbReference type="PANTHER" id="PTHR30419">
    <property type="entry name" value="HTH-TYPE TRANSCRIPTIONAL REGULATOR YBHD"/>
    <property type="match status" value="1"/>
</dbReference>